<comment type="caution">
    <text evidence="2">The sequence shown here is derived from an EMBL/GenBank/DDBJ whole genome shotgun (WGS) entry which is preliminary data.</text>
</comment>
<name>A0ABC9XXS4_GRUJA</name>
<evidence type="ECO:0000256" key="1">
    <source>
        <dbReference type="SAM" id="MobiDB-lite"/>
    </source>
</evidence>
<accession>A0ABC9XXS4</accession>
<feature type="region of interest" description="Disordered" evidence="1">
    <location>
        <begin position="1"/>
        <end position="69"/>
    </location>
</feature>
<dbReference type="AlphaFoldDB" id="A0ABC9XXS4"/>
<feature type="compositionally biased region" description="Basic and acidic residues" evidence="1">
    <location>
        <begin position="28"/>
        <end position="49"/>
    </location>
</feature>
<keyword evidence="3" id="KW-1185">Reference proteome</keyword>
<proteinExistence type="predicted"/>
<evidence type="ECO:0000313" key="3">
    <source>
        <dbReference type="Proteomes" id="UP001623348"/>
    </source>
</evidence>
<reference evidence="2 3" key="1">
    <citation type="submission" date="2024-06" db="EMBL/GenBank/DDBJ databases">
        <title>The draft genome of Grus japonensis, version 3.</title>
        <authorList>
            <person name="Nabeshima K."/>
            <person name="Suzuki S."/>
            <person name="Onuma M."/>
        </authorList>
    </citation>
    <scope>NUCLEOTIDE SEQUENCE [LARGE SCALE GENOMIC DNA]</scope>
    <source>
        <strain evidence="2 3">451A</strain>
    </source>
</reference>
<dbReference type="Proteomes" id="UP001623348">
    <property type="component" value="Unassembled WGS sequence"/>
</dbReference>
<evidence type="ECO:0000313" key="2">
    <source>
        <dbReference type="EMBL" id="GAB0202559.1"/>
    </source>
</evidence>
<gene>
    <name evidence="2" type="ORF">GRJ2_002721500</name>
</gene>
<dbReference type="EMBL" id="BAAFJT010000040">
    <property type="protein sequence ID" value="GAB0202559.1"/>
    <property type="molecule type" value="Genomic_DNA"/>
</dbReference>
<organism evidence="2 3">
    <name type="scientific">Grus japonensis</name>
    <name type="common">Japanese crane</name>
    <name type="synonym">Red-crowned crane</name>
    <dbReference type="NCBI Taxonomy" id="30415"/>
    <lineage>
        <taxon>Eukaryota</taxon>
        <taxon>Metazoa</taxon>
        <taxon>Chordata</taxon>
        <taxon>Craniata</taxon>
        <taxon>Vertebrata</taxon>
        <taxon>Euteleostomi</taxon>
        <taxon>Archelosauria</taxon>
        <taxon>Archosauria</taxon>
        <taxon>Dinosauria</taxon>
        <taxon>Saurischia</taxon>
        <taxon>Theropoda</taxon>
        <taxon>Coelurosauria</taxon>
        <taxon>Aves</taxon>
        <taxon>Neognathae</taxon>
        <taxon>Neoaves</taxon>
        <taxon>Gruiformes</taxon>
        <taxon>Gruidae</taxon>
        <taxon>Grus</taxon>
    </lineage>
</organism>
<protein>
    <submittedName>
        <fullName evidence="2">Junction-mediating and -regulatory protein-like</fullName>
    </submittedName>
</protein>
<sequence length="95" mass="10092">MPASSKMDPLLAKAEPISDSGSASGLTELKREKKKKEQQLLQLEREDVRNNSADTQVSAGGGAPGAGAEIPVQPVVKTMVKQAVPLQPWRKDDGV</sequence>